<dbReference type="EMBL" id="BNBT01000130">
    <property type="protein sequence ID" value="GHE83792.1"/>
    <property type="molecule type" value="Genomic_DNA"/>
</dbReference>
<organism evidence="1 2">
    <name type="scientific">Streptomyces longispororuber</name>
    <dbReference type="NCBI Taxonomy" id="68230"/>
    <lineage>
        <taxon>Bacteria</taxon>
        <taxon>Bacillati</taxon>
        <taxon>Actinomycetota</taxon>
        <taxon>Actinomycetes</taxon>
        <taxon>Kitasatosporales</taxon>
        <taxon>Streptomycetaceae</taxon>
        <taxon>Streptomyces</taxon>
    </lineage>
</organism>
<keyword evidence="2" id="KW-1185">Reference proteome</keyword>
<evidence type="ECO:0000313" key="2">
    <source>
        <dbReference type="Proteomes" id="UP000608024"/>
    </source>
</evidence>
<sequence length="63" mass="6328">MRGVLGRALAPGLDLVVHEVRTSSFIVVIGGPSYDGHYCCILPGAAPGPRPGDRGGQVGGAVT</sequence>
<protein>
    <submittedName>
        <fullName evidence="1">Uncharacterized protein</fullName>
    </submittedName>
</protein>
<reference evidence="1" key="1">
    <citation type="journal article" date="2014" name="Int. J. Syst. Evol. Microbiol.">
        <title>Complete genome sequence of Corynebacterium casei LMG S-19264T (=DSM 44701T), isolated from a smear-ripened cheese.</title>
        <authorList>
            <consortium name="US DOE Joint Genome Institute (JGI-PGF)"/>
            <person name="Walter F."/>
            <person name="Albersmeier A."/>
            <person name="Kalinowski J."/>
            <person name="Ruckert C."/>
        </authorList>
    </citation>
    <scope>NUCLEOTIDE SEQUENCE</scope>
    <source>
        <strain evidence="1">JCM 4784</strain>
    </source>
</reference>
<evidence type="ECO:0000313" key="1">
    <source>
        <dbReference type="EMBL" id="GHE83792.1"/>
    </source>
</evidence>
<reference evidence="1" key="2">
    <citation type="submission" date="2020-09" db="EMBL/GenBank/DDBJ databases">
        <authorList>
            <person name="Sun Q."/>
            <person name="Ohkuma M."/>
        </authorList>
    </citation>
    <scope>NUCLEOTIDE SEQUENCE</scope>
    <source>
        <strain evidence="1">JCM 4784</strain>
    </source>
</reference>
<accession>A0A919DUX1</accession>
<gene>
    <name evidence="1" type="ORF">GCM10018785_59660</name>
</gene>
<dbReference type="Proteomes" id="UP000608024">
    <property type="component" value="Unassembled WGS sequence"/>
</dbReference>
<proteinExistence type="predicted"/>
<dbReference type="AlphaFoldDB" id="A0A919DUX1"/>
<comment type="caution">
    <text evidence="1">The sequence shown here is derived from an EMBL/GenBank/DDBJ whole genome shotgun (WGS) entry which is preliminary data.</text>
</comment>
<name>A0A919DUX1_9ACTN</name>